<dbReference type="CDD" id="cd03801">
    <property type="entry name" value="GT4_PimA-like"/>
    <property type="match status" value="1"/>
</dbReference>
<evidence type="ECO:0000259" key="1">
    <source>
        <dbReference type="Pfam" id="PF00534"/>
    </source>
</evidence>
<evidence type="ECO:0000313" key="2">
    <source>
        <dbReference type="EMBL" id="CAB4584756.1"/>
    </source>
</evidence>
<feature type="domain" description="Glycosyl transferase family 1" evidence="1">
    <location>
        <begin position="123"/>
        <end position="291"/>
    </location>
</feature>
<dbReference type="Gene3D" id="3.40.50.2000">
    <property type="entry name" value="Glycogen Phosphorylase B"/>
    <property type="match status" value="2"/>
</dbReference>
<dbReference type="GO" id="GO:0016758">
    <property type="term" value="F:hexosyltransferase activity"/>
    <property type="evidence" value="ECO:0007669"/>
    <property type="project" value="TreeGrafter"/>
</dbReference>
<dbReference type="EMBL" id="CAEZTT010000175">
    <property type="protein sequence ID" value="CAB4584756.1"/>
    <property type="molecule type" value="Genomic_DNA"/>
</dbReference>
<dbReference type="SUPFAM" id="SSF53756">
    <property type="entry name" value="UDP-Glycosyltransferase/glycogen phosphorylase"/>
    <property type="match status" value="1"/>
</dbReference>
<organism evidence="2">
    <name type="scientific">freshwater metagenome</name>
    <dbReference type="NCBI Taxonomy" id="449393"/>
    <lineage>
        <taxon>unclassified sequences</taxon>
        <taxon>metagenomes</taxon>
        <taxon>ecological metagenomes</taxon>
    </lineage>
</organism>
<dbReference type="PANTHER" id="PTHR45947:SF3">
    <property type="entry name" value="SULFOQUINOVOSYL TRANSFERASE SQD2"/>
    <property type="match status" value="1"/>
</dbReference>
<accession>A0A6J6F850</accession>
<proteinExistence type="predicted"/>
<dbReference type="InterPro" id="IPR001296">
    <property type="entry name" value="Glyco_trans_1"/>
</dbReference>
<dbReference type="InterPro" id="IPR050194">
    <property type="entry name" value="Glycosyltransferase_grp1"/>
</dbReference>
<dbReference type="AlphaFoldDB" id="A0A6J6F850"/>
<sequence length="314" mass="34808">MLLPTPRRMREIKRIIRKYECDQVLFGALAPLGLLSKALKRLGISNIVAITHGHEAGWAKIPLLRLLLKLSAKNVDVITYLTQYTKDQFSPLLNSKSKLVQLTPAVDPSQFMPVGNAEKAKLKKNYDLADKFVLLGLSRLMPRKGFDSVIKVLPSLLKDFPNLIFVIAGGGPDQVRLTKLVRRMNLNDHVKFLGSIPYQDLSDVYNLGDVFVMPCRSRFAGLDIEGFGIVYLEAAATQLPVLAGNSGGAVEAVIPGVTGELVDSNNLFAEIHKLLSSQQLREDYGQAGRNWIIQNFSISARGETLRNLLEQRSK</sequence>
<dbReference type="PANTHER" id="PTHR45947">
    <property type="entry name" value="SULFOQUINOVOSYL TRANSFERASE SQD2"/>
    <property type="match status" value="1"/>
</dbReference>
<gene>
    <name evidence="2" type="ORF">UFOPK1726_01154</name>
</gene>
<protein>
    <submittedName>
        <fullName evidence="2">Unannotated protein</fullName>
    </submittedName>
</protein>
<reference evidence="2" key="1">
    <citation type="submission" date="2020-05" db="EMBL/GenBank/DDBJ databases">
        <authorList>
            <person name="Chiriac C."/>
            <person name="Salcher M."/>
            <person name="Ghai R."/>
            <person name="Kavagutti S V."/>
        </authorList>
    </citation>
    <scope>NUCLEOTIDE SEQUENCE</scope>
</reference>
<name>A0A6J6F850_9ZZZZ</name>
<dbReference type="Pfam" id="PF00534">
    <property type="entry name" value="Glycos_transf_1"/>
    <property type="match status" value="1"/>
</dbReference>